<keyword evidence="2" id="KW-0472">Membrane</keyword>
<comment type="caution">
    <text evidence="5">The sequence shown here is derived from an EMBL/GenBank/DDBJ whole genome shotgun (WGS) entry which is preliminary data.</text>
</comment>
<feature type="signal peptide" evidence="3">
    <location>
        <begin position="1"/>
        <end position="21"/>
    </location>
</feature>
<dbReference type="InterPro" id="IPR018114">
    <property type="entry name" value="TRYPSIN_HIS"/>
</dbReference>
<proteinExistence type="predicted"/>
<evidence type="ECO:0000313" key="6">
    <source>
        <dbReference type="Proteomes" id="UP000439780"/>
    </source>
</evidence>
<dbReference type="GO" id="GO:0006508">
    <property type="term" value="P:proteolysis"/>
    <property type="evidence" value="ECO:0007669"/>
    <property type="project" value="InterPro"/>
</dbReference>
<evidence type="ECO:0000313" key="5">
    <source>
        <dbReference type="EMBL" id="MXP28290.1"/>
    </source>
</evidence>
<evidence type="ECO:0000259" key="4">
    <source>
        <dbReference type="PROSITE" id="PS50240"/>
    </source>
</evidence>
<dbReference type="InterPro" id="IPR009003">
    <property type="entry name" value="Peptidase_S1_PA"/>
</dbReference>
<dbReference type="PROSITE" id="PS00134">
    <property type="entry name" value="TRYPSIN_HIS"/>
    <property type="match status" value="1"/>
</dbReference>
<evidence type="ECO:0000256" key="3">
    <source>
        <dbReference type="SAM" id="SignalP"/>
    </source>
</evidence>
<dbReference type="NCBIfam" id="TIGR02595">
    <property type="entry name" value="PEP_CTERM"/>
    <property type="match status" value="1"/>
</dbReference>
<dbReference type="RefSeq" id="WP_160752672.1">
    <property type="nucleotide sequence ID" value="NZ_WTYA01000003.1"/>
</dbReference>
<accession>A0A845ADF8</accession>
<dbReference type="Gene3D" id="2.40.10.10">
    <property type="entry name" value="Trypsin-like serine proteases"/>
    <property type="match status" value="1"/>
</dbReference>
<dbReference type="InterPro" id="IPR001314">
    <property type="entry name" value="Peptidase_S1A"/>
</dbReference>
<evidence type="ECO:0000256" key="1">
    <source>
        <dbReference type="SAM" id="MobiDB-lite"/>
    </source>
</evidence>
<gene>
    <name evidence="5" type="ORF">GRI58_05580</name>
</gene>
<keyword evidence="3" id="KW-0732">Signal</keyword>
<feature type="transmembrane region" description="Helical" evidence="2">
    <location>
        <begin position="320"/>
        <end position="337"/>
    </location>
</feature>
<dbReference type="PROSITE" id="PS50240">
    <property type="entry name" value="TRYPSIN_DOM"/>
    <property type="match status" value="1"/>
</dbReference>
<dbReference type="InterPro" id="IPR013424">
    <property type="entry name" value="Ice-binding_C"/>
</dbReference>
<dbReference type="InterPro" id="IPR001254">
    <property type="entry name" value="Trypsin_dom"/>
</dbReference>
<protein>
    <submittedName>
        <fullName evidence="5">PEPxxWA-CTERM sorting domain-containing protein</fullName>
    </submittedName>
</protein>
<keyword evidence="2" id="KW-0812">Transmembrane</keyword>
<dbReference type="EMBL" id="WTYA01000003">
    <property type="protein sequence ID" value="MXP28290.1"/>
    <property type="molecule type" value="Genomic_DNA"/>
</dbReference>
<organism evidence="5 6">
    <name type="scientific">Qipengyuania algicida</name>
    <dbReference type="NCBI Taxonomy" id="1836209"/>
    <lineage>
        <taxon>Bacteria</taxon>
        <taxon>Pseudomonadati</taxon>
        <taxon>Pseudomonadota</taxon>
        <taxon>Alphaproteobacteria</taxon>
        <taxon>Sphingomonadales</taxon>
        <taxon>Erythrobacteraceae</taxon>
        <taxon>Qipengyuania</taxon>
    </lineage>
</organism>
<keyword evidence="6" id="KW-1185">Reference proteome</keyword>
<dbReference type="InterPro" id="IPR043504">
    <property type="entry name" value="Peptidase_S1_PA_chymotrypsin"/>
</dbReference>
<dbReference type="Pfam" id="PF00089">
    <property type="entry name" value="Trypsin"/>
    <property type="match status" value="1"/>
</dbReference>
<name>A0A845ADF8_9SPHN</name>
<dbReference type="AlphaFoldDB" id="A0A845ADF8"/>
<keyword evidence="2" id="KW-1133">Transmembrane helix</keyword>
<sequence>MKIKLSMMLAASVFAASAAQAAQYAASGYAESRMTYANASDIPTARTSGYSGVGSVYIQTASTGLVGVCTGSLINSTTVLTAAHCLYDHDEAGNYDPVTSISFFLPSLGAAIDGTAAGFGAINYAFNPDYNGDILSGYDVALFTLGNQATGYDTYDLYYGDPLQQYTEVGAGSIGGPTGTDPSLSDYYKRVGTNIYEYYGDEVFYDVSHGVVMSDFDDGTAAHDVFGQLGGNQQTGIPGESNSSPGDSGGPEFINGAIATVTSFGISAAAFQGGCGAGYIDPYASSSGRCTNSSVGEIAGNTLVSYNKNFIDGYLGVPEPATWAMLIFGFAFVGGALRRRGRQNATLSYV</sequence>
<feature type="domain" description="Peptidase S1" evidence="4">
    <location>
        <begin position="25"/>
        <end position="329"/>
    </location>
</feature>
<dbReference type="OrthoDB" id="267336at2"/>
<feature type="chain" id="PRO_5032879316" evidence="3">
    <location>
        <begin position="22"/>
        <end position="350"/>
    </location>
</feature>
<dbReference type="Proteomes" id="UP000439780">
    <property type="component" value="Unassembled WGS sequence"/>
</dbReference>
<evidence type="ECO:0000256" key="2">
    <source>
        <dbReference type="SAM" id="Phobius"/>
    </source>
</evidence>
<feature type="region of interest" description="Disordered" evidence="1">
    <location>
        <begin position="230"/>
        <end position="250"/>
    </location>
</feature>
<dbReference type="SMART" id="SM00020">
    <property type="entry name" value="Tryp_SPc"/>
    <property type="match status" value="1"/>
</dbReference>
<dbReference type="GO" id="GO:0004252">
    <property type="term" value="F:serine-type endopeptidase activity"/>
    <property type="evidence" value="ECO:0007669"/>
    <property type="project" value="InterPro"/>
</dbReference>
<dbReference type="Pfam" id="PF07589">
    <property type="entry name" value="PEP-CTERM"/>
    <property type="match status" value="1"/>
</dbReference>
<dbReference type="PRINTS" id="PR00722">
    <property type="entry name" value="CHYMOTRYPSIN"/>
</dbReference>
<dbReference type="SUPFAM" id="SSF50494">
    <property type="entry name" value="Trypsin-like serine proteases"/>
    <property type="match status" value="1"/>
</dbReference>
<reference evidence="5 6" key="1">
    <citation type="submission" date="2019-12" db="EMBL/GenBank/DDBJ databases">
        <title>Genomic-based taxomic classification of the family Erythrobacteraceae.</title>
        <authorList>
            <person name="Xu L."/>
        </authorList>
    </citation>
    <scope>NUCLEOTIDE SEQUENCE [LARGE SCALE GENOMIC DNA]</scope>
    <source>
        <strain evidence="5 6">KEMB 9005-328</strain>
    </source>
</reference>
<feature type="compositionally biased region" description="Polar residues" evidence="1">
    <location>
        <begin position="231"/>
        <end position="246"/>
    </location>
</feature>
<dbReference type="NCBIfam" id="NF035944">
    <property type="entry name" value="PEPxxWA-CTERM"/>
    <property type="match status" value="1"/>
</dbReference>